<organism evidence="3 4">
    <name type="scientific">Glutinoglossum americanum</name>
    <dbReference type="NCBI Taxonomy" id="1670608"/>
    <lineage>
        <taxon>Eukaryota</taxon>
        <taxon>Fungi</taxon>
        <taxon>Dikarya</taxon>
        <taxon>Ascomycota</taxon>
        <taxon>Pezizomycotina</taxon>
        <taxon>Geoglossomycetes</taxon>
        <taxon>Geoglossales</taxon>
        <taxon>Geoglossaceae</taxon>
        <taxon>Glutinoglossum</taxon>
    </lineage>
</organism>
<feature type="compositionally biased region" description="Polar residues" evidence="1">
    <location>
        <begin position="575"/>
        <end position="585"/>
    </location>
</feature>
<feature type="domain" description="DUF6603" evidence="2">
    <location>
        <begin position="1510"/>
        <end position="2047"/>
    </location>
</feature>
<feature type="compositionally biased region" description="Polar residues" evidence="1">
    <location>
        <begin position="2151"/>
        <end position="2169"/>
    </location>
</feature>
<evidence type="ECO:0000256" key="1">
    <source>
        <dbReference type="SAM" id="MobiDB-lite"/>
    </source>
</evidence>
<evidence type="ECO:0000313" key="3">
    <source>
        <dbReference type="EMBL" id="KAH0538452.1"/>
    </source>
</evidence>
<keyword evidence="4" id="KW-1185">Reference proteome</keyword>
<proteinExistence type="predicted"/>
<feature type="region of interest" description="Disordered" evidence="1">
    <location>
        <begin position="2150"/>
        <end position="2169"/>
    </location>
</feature>
<accession>A0A9P8I480</accession>
<feature type="region of interest" description="Disordered" evidence="1">
    <location>
        <begin position="575"/>
        <end position="603"/>
    </location>
</feature>
<protein>
    <recommendedName>
        <fullName evidence="2">DUF6603 domain-containing protein</fullName>
    </recommendedName>
</protein>
<dbReference type="EMBL" id="JAGHQL010000108">
    <property type="protein sequence ID" value="KAH0538452.1"/>
    <property type="molecule type" value="Genomic_DNA"/>
</dbReference>
<evidence type="ECO:0000313" key="4">
    <source>
        <dbReference type="Proteomes" id="UP000698800"/>
    </source>
</evidence>
<dbReference type="PANTHER" id="PTHR30619">
    <property type="entry name" value="DNA INTERNALIZATION/COMPETENCE PROTEIN COMEC/REC2"/>
    <property type="match status" value="1"/>
</dbReference>
<dbReference type="PANTHER" id="PTHR30619:SF1">
    <property type="entry name" value="RECOMBINATION PROTEIN 2"/>
    <property type="match status" value="1"/>
</dbReference>
<sequence length="2302" mass="247269">MPNNTGVDSYHVNVKVGDCAIHLLVQLNPNKKSEVLRAVLVDGGPSPRGSSDENPIIRLVEWLSKRYEIKTQNKLIQFDTIVITHWNKDHYGGVFDAILKYAKDRKEVPWLKYSSGGDPETVMFCPNWDGKKEENKWVLDGAPTNLLKQDAGKAFINRLWSSAESTAPKDDKDWIAFGLLKTADENIGGKLSDVLGANFFEPATKPTTAHLSGSPAELRASNSNSDLPTMSCIACMGEIMGKPAKTASESVAKTSQYSIVAIIQWESGRISHYFGGDADQATEQLVVGWLSKKPGDGKVTSMKLSHHGSKNSTPLEPSMLDAFRPLNVFISNPDGSYVHPSWEIMLCLHGWAISNDYKTRIFALKFPWYLALSKEGGYTFSGEIDTSSFDDPEADKPFRKAMDDFYAKINKIRDPSQKLITEYTAYTELKNQDKTEWLLDQVDARWKCLGFPGEEAHPSTGAGHVMPSQAQVDANNAVDCLLIESRDDDATDGGVAYKHLGLSTLHRFARPGAKVAENSTKCVENPTVAHSAAGGFPLTGPPLGGKPKKPDDKLALVGGKGPRAKVGLGRRTSGVIVNSSFSSPPGTDPNERDNLGKGGKSRARAVTMPPALAPPTLSPRKAPVPEKGFFLYSNRIPTKKIGVGTDSYVKVKEGTPLDGFVGALHYGVVCLAAAPPSGTDPATTLLLESDEMGAWLMDAIGARDVAVTNSGAGAVSGFEFGVEIKEGSEGQVLIFSTAAASDAFTVDVPDMGYLEDSDTIVFGLDTRPPPPPDIVLSDLVDYLGLQEQVGSLTMAALGDLKLKLSGPAAVKGNRNAVWFEPSNGYKTTLRLQYDIDNTTLFITSGLLSQIGADIKLDKGFVIGRRTAMWSTSAKSVAVVQDGSIAFGLEMTVLSKIPFEAIIEPLPSAIRLQLTLKSDISGALETILEWLASKVGLAGQFDFQGWLKKAAGKVNFAQVCLRRVVMVFGLEDAPGNKANGTLEEFGVEMEVKLNFGGTKTALFLVSFNWAGGTGGALSADLWTAPPIGDAKTTIMPLLPGYESYMELSPVTILPSDLGPTLDLTALAGWEGLPEQIPTQIAQAGIKIGSDGISFSGNMLCKEPEKTDDKAPEIPLGKIELAASYAWGAETKFEVSLAMTAIFMPPANSKYGSPIEVSGSIVKDKDGWVLKAGVENLFGSTIIDYFGASSRDGVLSVIESLFIKKLDIEYTYASKGGSPGFTFNGILMLGTHELDLTFKYKDKGWTFNAKAIPDIPDIPSTTVGKIVESILGELDTPLPPFVANISVKPPKAKNDIGLEIVADSLEEGQKQRNTFFTAYVDIEGFKFQFIQSRINIGDKPTLGPVRRVFVASIHQLPSVVIPLVGDVTQPFDEMLYMWVQPAPKQKGSDGKSNTDDPPVLGLTYADLKYINAKLEDLEQKPLPFKFTKAKDKQGDGDVLVQAGSHFMLVLNDAKGVAKVALDYQFASKKKTKPPKAIAARTAVTEVVEDSDVIDIRTDDDTTDSGSAMGSYSKTIGPLSIQNMGLKFSTNGDESSIGILLDASITLGPITFSLLGFSITLPFTSKNSLQNLPEPKFALSGMSAAFDRPPILLAGLFEHGFSKDTEYYQGALIVSYMPWLFQAAGYYGETTPPDQEAFKSFFAFARLNGPLITLEFAQISGITGGFGYNTSLAFPTVENVLKFPFLIPMGGSTPGPDGATAKDTLANLLRGGWFAPKNGSFWLAAGLTVDAMEILTVQAVVVIEWDPKVKLGLFGVATADIPPGKGVPKFAHVQLGVVATVDFAAGIMKIEGQLTPASYIIDRNCHLTGGFALYSWFGSRDPELQGQWVFTIGGYHSAFRPPPQYPNPPRLAISWNFNGNISITGQAYFAITPKMCMGGGRLDVSLALGPLSAWFNAYADFLINYKPFFFQAEGGLSVGVAFTLDLWIVTIRISVEIGATLYIQGPPFGGTVHVDFWVFGFDINFGASAGPIAAVSLGDFFKMVMQDSDKPGKLALLLASGSEEATTEGEPATTSPHVFTVQSGLIPNGKQESTPSGQPWNVRGAVFSFSLATKFAINQATLVTGVHGDDPPPPTVVPGTGGSIYAKPMRLTTPLTSAVTVTITQDLPPEPKKLMLNGVEIEEKPNVPVWNQAESIIKAVPNALWGLYKPSEDPTLSPSANKNSSALNGTSDNTTNLMMGLTIYSPVPLESPDLIESFNVRAAMAADALSPAPPFPTTVPKASDPAWAPIMGNEGNRFEEVVERWQNPLMGAGVAQKAVDLWQKTWGAGWDLGEGERLEAGCPGGLMEGFDDFYLEAPRLGVVMA</sequence>
<reference evidence="3" key="1">
    <citation type="submission" date="2021-03" db="EMBL/GenBank/DDBJ databases">
        <title>Comparative genomics and phylogenomic investigation of the class Geoglossomycetes provide insights into ecological specialization and systematics.</title>
        <authorList>
            <person name="Melie T."/>
            <person name="Pirro S."/>
            <person name="Miller A.N."/>
            <person name="Quandt A."/>
        </authorList>
    </citation>
    <scope>NUCLEOTIDE SEQUENCE</scope>
    <source>
        <strain evidence="3">GBOQ0MN5Z8</strain>
    </source>
</reference>
<dbReference type="InterPro" id="IPR036866">
    <property type="entry name" value="RibonucZ/Hydroxyglut_hydro"/>
</dbReference>
<dbReference type="OrthoDB" id="5352492at2759"/>
<dbReference type="Pfam" id="PF20248">
    <property type="entry name" value="DUF6603"/>
    <property type="match status" value="1"/>
</dbReference>
<evidence type="ECO:0000259" key="2">
    <source>
        <dbReference type="Pfam" id="PF20248"/>
    </source>
</evidence>
<comment type="caution">
    <text evidence="3">The sequence shown here is derived from an EMBL/GenBank/DDBJ whole genome shotgun (WGS) entry which is preliminary data.</text>
</comment>
<name>A0A9P8I480_9PEZI</name>
<dbReference type="InterPro" id="IPR046538">
    <property type="entry name" value="DUF6603"/>
</dbReference>
<dbReference type="Proteomes" id="UP000698800">
    <property type="component" value="Unassembled WGS sequence"/>
</dbReference>
<gene>
    <name evidence="3" type="ORF">FGG08_004950</name>
</gene>
<dbReference type="InterPro" id="IPR052159">
    <property type="entry name" value="Competence_DNA_uptake"/>
</dbReference>
<dbReference type="Gene3D" id="3.60.15.10">
    <property type="entry name" value="Ribonuclease Z/Hydroxyacylglutathione hydrolase-like"/>
    <property type="match status" value="1"/>
</dbReference>